<accession>A0A9N8HI34</accession>
<evidence type="ECO:0000259" key="5">
    <source>
        <dbReference type="PROSITE" id="PS50280"/>
    </source>
</evidence>
<dbReference type="OrthoDB" id="5945798at2759"/>
<name>A0A9N8HI34_9STRA</name>
<dbReference type="GO" id="GO:0045814">
    <property type="term" value="P:negative regulation of gene expression, epigenetic"/>
    <property type="evidence" value="ECO:0007669"/>
    <property type="project" value="TreeGrafter"/>
</dbReference>
<keyword evidence="1" id="KW-0489">Methyltransferase</keyword>
<dbReference type="InterPro" id="IPR001214">
    <property type="entry name" value="SET_dom"/>
</dbReference>
<keyword evidence="2" id="KW-0808">Transferase</keyword>
<dbReference type="PANTHER" id="PTHR46402:SF2">
    <property type="entry name" value="HISTONE-LYSINE N-TRIMETHYLTRANSFERASE SMYD5"/>
    <property type="match status" value="1"/>
</dbReference>
<dbReference type="GO" id="GO:0032259">
    <property type="term" value="P:methylation"/>
    <property type="evidence" value="ECO:0007669"/>
    <property type="project" value="UniProtKB-KW"/>
</dbReference>
<evidence type="ECO:0000313" key="6">
    <source>
        <dbReference type="EMBL" id="CAB9515993.1"/>
    </source>
</evidence>
<dbReference type="GO" id="GO:0042799">
    <property type="term" value="F:histone H4K20 methyltransferase activity"/>
    <property type="evidence" value="ECO:0007669"/>
    <property type="project" value="TreeGrafter"/>
</dbReference>
<proteinExistence type="predicted"/>
<dbReference type="CDD" id="cd20071">
    <property type="entry name" value="SET_SMYD"/>
    <property type="match status" value="1"/>
</dbReference>
<dbReference type="SUPFAM" id="SSF82199">
    <property type="entry name" value="SET domain"/>
    <property type="match status" value="1"/>
</dbReference>
<dbReference type="PANTHER" id="PTHR46402">
    <property type="entry name" value="SET AND MYND DOMAIN-CONTAINING PROTEIN 5"/>
    <property type="match status" value="1"/>
</dbReference>
<dbReference type="Pfam" id="PF00856">
    <property type="entry name" value="SET"/>
    <property type="match status" value="1"/>
</dbReference>
<keyword evidence="3" id="KW-0949">S-adenosyl-L-methionine</keyword>
<dbReference type="PROSITE" id="PS50280">
    <property type="entry name" value="SET"/>
    <property type="match status" value="1"/>
</dbReference>
<evidence type="ECO:0000256" key="2">
    <source>
        <dbReference type="ARBA" id="ARBA00022679"/>
    </source>
</evidence>
<feature type="region of interest" description="Disordered" evidence="4">
    <location>
        <begin position="38"/>
        <end position="80"/>
    </location>
</feature>
<feature type="domain" description="SET" evidence="5">
    <location>
        <begin position="91"/>
        <end position="477"/>
    </location>
</feature>
<evidence type="ECO:0000256" key="1">
    <source>
        <dbReference type="ARBA" id="ARBA00022603"/>
    </source>
</evidence>
<dbReference type="Gene3D" id="6.10.140.2220">
    <property type="match status" value="1"/>
</dbReference>
<comment type="caution">
    <text evidence="6">The sequence shown here is derived from an EMBL/GenBank/DDBJ whole genome shotgun (WGS) entry which is preliminary data.</text>
</comment>
<dbReference type="AlphaFoldDB" id="A0A9N8HI34"/>
<dbReference type="Gene3D" id="2.170.270.10">
    <property type="entry name" value="SET domain"/>
    <property type="match status" value="2"/>
</dbReference>
<feature type="compositionally biased region" description="Polar residues" evidence="4">
    <location>
        <begin position="45"/>
        <end position="58"/>
    </location>
</feature>
<dbReference type="InterPro" id="IPR046341">
    <property type="entry name" value="SET_dom_sf"/>
</dbReference>
<protein>
    <recommendedName>
        <fullName evidence="5">SET domain-containing protein</fullName>
    </recommendedName>
</protein>
<sequence>MQPQDLHDSMNVVMDHSSIVPTLSRSFMAQAFVAKKKEKEKSRGQTEGTLQIPFSSQGQRKRKRRHAADQNGSEDSLLVENDKEKGIAEEACFVVKDCKHGVGMFATRDISCGSLIIPFEEPLVSTSSPNKDKLFCNHCAAPLGTLRDHLTMSASTEKIPILQDDPGACFSDARIECKGCHQVAWCSPQCADRGRSRHELFLCKERTSDSSDSTPLESFYGRVDNAAIFQLATIAVALLLSTATKIHLDNPQNETQPRKQQHKQPLNDEKSKERNLTLVDSLTFWKDFGAHPPWWEIEDEKRDSRYQQCQEYVSLLRSCIQTELDPKMNEQNVQIVREVLDKLCPADNNINNIGELLGMLQCNVMQFEYPSPAGQYLDHLDYLCEDNEGESGKEATASHVEQQSNNGDVCWFEENVLPLLKGKDSSITGSGLFPLLTLANHACDPNASIDFLQESNVGSMVALRDIAAGEEICITYVPNGDLDAGGSSERFQHHTPTRTWKWLNHKDCNSDDDNLQEQAENSTCASHEEEVEVLEGSEASSATCEGNDDQVAMAVEEGADPKARSIALFAYGFDCSCARCTWEKVHPNRPYERDMRPKKRP</sequence>
<evidence type="ECO:0000313" key="7">
    <source>
        <dbReference type="Proteomes" id="UP001153069"/>
    </source>
</evidence>
<dbReference type="Gene3D" id="1.10.220.160">
    <property type="match status" value="1"/>
</dbReference>
<evidence type="ECO:0000256" key="4">
    <source>
        <dbReference type="SAM" id="MobiDB-lite"/>
    </source>
</evidence>
<keyword evidence="7" id="KW-1185">Reference proteome</keyword>
<reference evidence="6" key="1">
    <citation type="submission" date="2020-06" db="EMBL/GenBank/DDBJ databases">
        <authorList>
            <consortium name="Plant Systems Biology data submission"/>
        </authorList>
    </citation>
    <scope>NUCLEOTIDE SEQUENCE</scope>
    <source>
        <strain evidence="6">D6</strain>
    </source>
</reference>
<evidence type="ECO:0000256" key="3">
    <source>
        <dbReference type="ARBA" id="ARBA00022691"/>
    </source>
</evidence>
<feature type="region of interest" description="Disordered" evidence="4">
    <location>
        <begin position="249"/>
        <end position="272"/>
    </location>
</feature>
<dbReference type="EMBL" id="CAICTM010000752">
    <property type="protein sequence ID" value="CAB9515993.1"/>
    <property type="molecule type" value="Genomic_DNA"/>
</dbReference>
<gene>
    <name evidence="6" type="ORF">SEMRO_753_G197340.2</name>
</gene>
<dbReference type="Proteomes" id="UP001153069">
    <property type="component" value="Unassembled WGS sequence"/>
</dbReference>
<organism evidence="6 7">
    <name type="scientific">Seminavis robusta</name>
    <dbReference type="NCBI Taxonomy" id="568900"/>
    <lineage>
        <taxon>Eukaryota</taxon>
        <taxon>Sar</taxon>
        <taxon>Stramenopiles</taxon>
        <taxon>Ochrophyta</taxon>
        <taxon>Bacillariophyta</taxon>
        <taxon>Bacillariophyceae</taxon>
        <taxon>Bacillariophycidae</taxon>
        <taxon>Naviculales</taxon>
        <taxon>Naviculaceae</taxon>
        <taxon>Seminavis</taxon>
    </lineage>
</organism>